<dbReference type="InterPro" id="IPR036259">
    <property type="entry name" value="MFS_trans_sf"/>
</dbReference>
<feature type="transmembrane region" description="Helical" evidence="3">
    <location>
        <begin position="108"/>
        <end position="125"/>
    </location>
</feature>
<feature type="transmembrane region" description="Helical" evidence="3">
    <location>
        <begin position="166"/>
        <end position="186"/>
    </location>
</feature>
<dbReference type="PANTHER" id="PTHR11360:SF177">
    <property type="entry name" value="RIBOFLAVIN TRANSPORTER MCH5"/>
    <property type="match status" value="1"/>
</dbReference>
<dbReference type="Gene3D" id="1.20.1250.20">
    <property type="entry name" value="MFS general substrate transporter like domains"/>
    <property type="match status" value="1"/>
</dbReference>
<dbReference type="GO" id="GO:0022857">
    <property type="term" value="F:transmembrane transporter activity"/>
    <property type="evidence" value="ECO:0007669"/>
    <property type="project" value="InterPro"/>
</dbReference>
<feature type="transmembrane region" description="Helical" evidence="3">
    <location>
        <begin position="277"/>
        <end position="295"/>
    </location>
</feature>
<dbReference type="EMBL" id="JANBVO010000009">
    <property type="protein sequence ID" value="KAJ9149916.1"/>
    <property type="molecule type" value="Genomic_DNA"/>
</dbReference>
<dbReference type="PROSITE" id="PS50850">
    <property type="entry name" value="MFS"/>
    <property type="match status" value="1"/>
</dbReference>
<keyword evidence="6" id="KW-1185">Reference proteome</keyword>
<name>A0AA38RKE2_9PEZI</name>
<dbReference type="GO" id="GO:0016020">
    <property type="term" value="C:membrane"/>
    <property type="evidence" value="ECO:0007669"/>
    <property type="project" value="UniProtKB-SubCell"/>
</dbReference>
<evidence type="ECO:0000256" key="2">
    <source>
        <dbReference type="ARBA" id="ARBA00006727"/>
    </source>
</evidence>
<dbReference type="InterPro" id="IPR020846">
    <property type="entry name" value="MFS_dom"/>
</dbReference>
<feature type="transmembrane region" description="Helical" evidence="3">
    <location>
        <begin position="80"/>
        <end position="101"/>
    </location>
</feature>
<dbReference type="Pfam" id="PF07690">
    <property type="entry name" value="MFS_1"/>
    <property type="match status" value="1"/>
</dbReference>
<keyword evidence="3" id="KW-0812">Transmembrane</keyword>
<keyword evidence="3" id="KW-0472">Membrane</keyword>
<feature type="transmembrane region" description="Helical" evidence="3">
    <location>
        <begin position="243"/>
        <end position="265"/>
    </location>
</feature>
<gene>
    <name evidence="5" type="ORF">NKR23_g4136</name>
</gene>
<comment type="caution">
    <text evidence="5">The sequence shown here is derived from an EMBL/GenBank/DDBJ whole genome shotgun (WGS) entry which is preliminary data.</text>
</comment>
<sequence>MSKPATEESKLVLTDDGTILTTATASDEVVDYPDGGKRAWLTVLGSFCMFFAGLSLMNSIGAYETWISGHQLANESPGRIGWIFGFYNFMSFFAGIPLGPVFDVKGPLPLLLVGSVLLIATYLLLSICKVYWHFLLCLGLVGSLSTCLLFTASVGTIQHWFLRRRGIATGCAISGGSVGGIVFPLILGKLLPRIGFAWTMRVTTLIMLPCLAAGCLLLRGRLQRAFSWKGILPNPRLLLNPQLSVLTAGAFFVELGLFIPMTYIASYAVANGASSQAAYNVVTLLNVGSFIGRWLPGYIGDKLGRFNAQVCALFLSLVAIFGIWKQAGTSTGALFAFAVVFGIGSGSGISLVPVCIAQLCDTKDYGKTFTAVYSIASIGSLIGVPLGGRILESSNGEYSGLIMFAGSAYVVALLCFIAVRIMGIGVSPIKKF</sequence>
<comment type="similarity">
    <text evidence="2">Belongs to the major facilitator superfamily. Monocarboxylate porter (TC 2.A.1.13) family.</text>
</comment>
<keyword evidence="3" id="KW-1133">Transmembrane helix</keyword>
<reference evidence="5" key="1">
    <citation type="submission" date="2022-07" db="EMBL/GenBank/DDBJ databases">
        <title>Fungi with potential for degradation of polypropylene.</title>
        <authorList>
            <person name="Gostincar C."/>
        </authorList>
    </citation>
    <scope>NUCLEOTIDE SEQUENCE</scope>
    <source>
        <strain evidence="5">EXF-13308</strain>
    </source>
</reference>
<organism evidence="5 6">
    <name type="scientific">Pleurostoma richardsiae</name>
    <dbReference type="NCBI Taxonomy" id="41990"/>
    <lineage>
        <taxon>Eukaryota</taxon>
        <taxon>Fungi</taxon>
        <taxon>Dikarya</taxon>
        <taxon>Ascomycota</taxon>
        <taxon>Pezizomycotina</taxon>
        <taxon>Sordariomycetes</taxon>
        <taxon>Sordariomycetidae</taxon>
        <taxon>Calosphaeriales</taxon>
        <taxon>Pleurostomataceae</taxon>
        <taxon>Pleurostoma</taxon>
    </lineage>
</organism>
<comment type="subcellular location">
    <subcellularLocation>
        <location evidence="1">Membrane</location>
        <topology evidence="1">Multi-pass membrane protein</topology>
    </subcellularLocation>
</comment>
<dbReference type="AlphaFoldDB" id="A0AA38RKE2"/>
<protein>
    <submittedName>
        <fullName evidence="5">MFS transporter, MCP family, solute carrier family 16 (Monocarboxylic acid transporters), member 10</fullName>
    </submittedName>
</protein>
<feature type="transmembrane region" description="Helical" evidence="3">
    <location>
        <begin position="398"/>
        <end position="422"/>
    </location>
</feature>
<evidence type="ECO:0000256" key="1">
    <source>
        <dbReference type="ARBA" id="ARBA00004141"/>
    </source>
</evidence>
<feature type="transmembrane region" description="Helical" evidence="3">
    <location>
        <begin position="198"/>
        <end position="222"/>
    </location>
</feature>
<feature type="transmembrane region" description="Helical" evidence="3">
    <location>
        <begin position="39"/>
        <end position="60"/>
    </location>
</feature>
<dbReference type="Proteomes" id="UP001174694">
    <property type="component" value="Unassembled WGS sequence"/>
</dbReference>
<feature type="transmembrane region" description="Helical" evidence="3">
    <location>
        <begin position="333"/>
        <end position="356"/>
    </location>
</feature>
<dbReference type="SUPFAM" id="SSF103473">
    <property type="entry name" value="MFS general substrate transporter"/>
    <property type="match status" value="1"/>
</dbReference>
<feature type="transmembrane region" description="Helical" evidence="3">
    <location>
        <begin position="368"/>
        <end position="386"/>
    </location>
</feature>
<evidence type="ECO:0000313" key="5">
    <source>
        <dbReference type="EMBL" id="KAJ9149916.1"/>
    </source>
</evidence>
<accession>A0AA38RKE2</accession>
<dbReference type="InterPro" id="IPR011701">
    <property type="entry name" value="MFS"/>
</dbReference>
<feature type="transmembrane region" description="Helical" evidence="3">
    <location>
        <begin position="131"/>
        <end position="154"/>
    </location>
</feature>
<dbReference type="PANTHER" id="PTHR11360">
    <property type="entry name" value="MONOCARBOXYLATE TRANSPORTER"/>
    <property type="match status" value="1"/>
</dbReference>
<evidence type="ECO:0000313" key="6">
    <source>
        <dbReference type="Proteomes" id="UP001174694"/>
    </source>
</evidence>
<evidence type="ECO:0000259" key="4">
    <source>
        <dbReference type="PROSITE" id="PS50850"/>
    </source>
</evidence>
<proteinExistence type="inferred from homology"/>
<dbReference type="InterPro" id="IPR050327">
    <property type="entry name" value="Proton-linked_MCT"/>
</dbReference>
<feature type="domain" description="Major facilitator superfamily (MFS) profile" evidence="4">
    <location>
        <begin position="242"/>
        <end position="432"/>
    </location>
</feature>
<feature type="transmembrane region" description="Helical" evidence="3">
    <location>
        <begin position="307"/>
        <end position="327"/>
    </location>
</feature>
<evidence type="ECO:0000256" key="3">
    <source>
        <dbReference type="SAM" id="Phobius"/>
    </source>
</evidence>